<dbReference type="InterPro" id="IPR005467">
    <property type="entry name" value="His_kinase_dom"/>
</dbReference>
<dbReference type="InterPro" id="IPR036061">
    <property type="entry name" value="CheW-like_dom_sf"/>
</dbReference>
<dbReference type="PRINTS" id="PR00344">
    <property type="entry name" value="BCTRLSENSOR"/>
</dbReference>
<feature type="domain" description="Histidine kinase" evidence="11">
    <location>
        <begin position="199"/>
        <end position="439"/>
    </location>
</feature>
<evidence type="ECO:0000259" key="14">
    <source>
        <dbReference type="PROSITE" id="PS50894"/>
    </source>
</evidence>
<dbReference type="SUPFAM" id="SSF47384">
    <property type="entry name" value="Homodimeric domain of signal transducing histidine kinase"/>
    <property type="match status" value="1"/>
</dbReference>
<evidence type="ECO:0000256" key="4">
    <source>
        <dbReference type="ARBA" id="ARBA00022553"/>
    </source>
</evidence>
<comment type="catalytic activity">
    <reaction evidence="1">
        <text>ATP + protein L-histidine = ADP + protein N-phospho-L-histidine.</text>
        <dbReference type="EC" id="2.7.13.3"/>
    </reaction>
</comment>
<feature type="domain" description="Response regulatory" evidence="12">
    <location>
        <begin position="754"/>
        <end position="871"/>
    </location>
</feature>
<evidence type="ECO:0000313" key="15">
    <source>
        <dbReference type="EMBL" id="GIL41383.1"/>
    </source>
</evidence>
<dbReference type="SUPFAM" id="SSF50341">
    <property type="entry name" value="CheW-like"/>
    <property type="match status" value="2"/>
</dbReference>
<dbReference type="Gene3D" id="3.40.50.2300">
    <property type="match status" value="1"/>
</dbReference>
<dbReference type="SMART" id="SM00387">
    <property type="entry name" value="HATPase_c"/>
    <property type="match status" value="1"/>
</dbReference>
<dbReference type="Pfam" id="PF02895">
    <property type="entry name" value="H-kinase_dim"/>
    <property type="match status" value="1"/>
</dbReference>
<feature type="modified residue" description="4-aspartylphosphate" evidence="10">
    <location>
        <position position="804"/>
    </location>
</feature>
<dbReference type="Gene3D" id="1.10.287.560">
    <property type="entry name" value="Histidine kinase CheA-like, homodimeric domain"/>
    <property type="match status" value="1"/>
</dbReference>
<organism evidence="15 16">
    <name type="scientific">Roseiterribacter gracilis</name>
    <dbReference type="NCBI Taxonomy" id="2812848"/>
    <lineage>
        <taxon>Bacteria</taxon>
        <taxon>Pseudomonadati</taxon>
        <taxon>Pseudomonadota</taxon>
        <taxon>Alphaproteobacteria</taxon>
        <taxon>Rhodospirillales</taxon>
        <taxon>Roseiterribacteraceae</taxon>
        <taxon>Roseiterribacter</taxon>
    </lineage>
</organism>
<dbReference type="RefSeq" id="WP_420244847.1">
    <property type="nucleotide sequence ID" value="NZ_BOPV01000001.1"/>
</dbReference>
<evidence type="ECO:0000256" key="2">
    <source>
        <dbReference type="ARBA" id="ARBA00012438"/>
    </source>
</evidence>
<name>A0A8S8XD69_9PROT</name>
<dbReference type="PROSITE" id="PS50851">
    <property type="entry name" value="CHEW"/>
    <property type="match status" value="2"/>
</dbReference>
<dbReference type="InterPro" id="IPR008207">
    <property type="entry name" value="Sig_transdc_His_kin_Hpt_dom"/>
</dbReference>
<dbReference type="Pfam" id="PF00072">
    <property type="entry name" value="Response_reg"/>
    <property type="match status" value="1"/>
</dbReference>
<dbReference type="SMART" id="SM00260">
    <property type="entry name" value="CheW"/>
    <property type="match status" value="1"/>
</dbReference>
<dbReference type="InterPro" id="IPR036097">
    <property type="entry name" value="HisK_dim/P_sf"/>
</dbReference>
<dbReference type="EMBL" id="BOPV01000001">
    <property type="protein sequence ID" value="GIL41383.1"/>
    <property type="molecule type" value="Genomic_DNA"/>
</dbReference>
<dbReference type="InterPro" id="IPR051315">
    <property type="entry name" value="Bact_Chemotaxis_CheA"/>
</dbReference>
<dbReference type="CDD" id="cd16916">
    <property type="entry name" value="HATPase_CheA-like"/>
    <property type="match status" value="1"/>
</dbReference>
<dbReference type="PANTHER" id="PTHR43395">
    <property type="entry name" value="SENSOR HISTIDINE KINASE CHEA"/>
    <property type="match status" value="1"/>
</dbReference>
<dbReference type="InterPro" id="IPR001789">
    <property type="entry name" value="Sig_transdc_resp-reg_receiver"/>
</dbReference>
<dbReference type="InterPro" id="IPR036890">
    <property type="entry name" value="HATPase_C_sf"/>
</dbReference>
<evidence type="ECO:0000256" key="10">
    <source>
        <dbReference type="PROSITE-ProRule" id="PRU00169"/>
    </source>
</evidence>
<dbReference type="Gene3D" id="1.20.120.160">
    <property type="entry name" value="HPT domain"/>
    <property type="match status" value="1"/>
</dbReference>
<feature type="domain" description="CheW-like" evidence="13">
    <location>
        <begin position="441"/>
        <end position="581"/>
    </location>
</feature>
<dbReference type="CDD" id="cd00088">
    <property type="entry name" value="HPT"/>
    <property type="match status" value="1"/>
</dbReference>
<dbReference type="Gene3D" id="3.30.565.10">
    <property type="entry name" value="Histidine kinase-like ATPase, C-terminal domain"/>
    <property type="match status" value="1"/>
</dbReference>
<evidence type="ECO:0000256" key="1">
    <source>
        <dbReference type="ARBA" id="ARBA00000085"/>
    </source>
</evidence>
<dbReference type="FunFam" id="3.30.565.10:FF:000016">
    <property type="entry name" value="Chemotaxis protein CheA, putative"/>
    <property type="match status" value="1"/>
</dbReference>
<dbReference type="GO" id="GO:0005737">
    <property type="term" value="C:cytoplasm"/>
    <property type="evidence" value="ECO:0007669"/>
    <property type="project" value="InterPro"/>
</dbReference>
<dbReference type="SMART" id="SM01231">
    <property type="entry name" value="H-kinase_dim"/>
    <property type="match status" value="1"/>
</dbReference>
<dbReference type="InterPro" id="IPR004358">
    <property type="entry name" value="Sig_transdc_His_kin-like_C"/>
</dbReference>
<evidence type="ECO:0000259" key="11">
    <source>
        <dbReference type="PROSITE" id="PS50109"/>
    </source>
</evidence>
<dbReference type="CDD" id="cd00731">
    <property type="entry name" value="CheA_reg"/>
    <property type="match status" value="1"/>
</dbReference>
<feature type="domain" description="CheW-like" evidence="13">
    <location>
        <begin position="603"/>
        <end position="731"/>
    </location>
</feature>
<reference evidence="15" key="1">
    <citation type="submission" date="2021-02" db="EMBL/GenBank/DDBJ databases">
        <title>Genome sequence of Rhodospirillales sp. strain TMPK1 isolated from soil.</title>
        <authorList>
            <person name="Nakai R."/>
            <person name="Kusada H."/>
            <person name="Tamaki H."/>
        </authorList>
    </citation>
    <scope>NUCLEOTIDE SEQUENCE</scope>
    <source>
        <strain evidence="15">TMPK1</strain>
    </source>
</reference>
<evidence type="ECO:0000256" key="9">
    <source>
        <dbReference type="PROSITE-ProRule" id="PRU00110"/>
    </source>
</evidence>
<dbReference type="EC" id="2.7.13.3" evidence="2"/>
<evidence type="ECO:0000259" key="12">
    <source>
        <dbReference type="PROSITE" id="PS50110"/>
    </source>
</evidence>
<protein>
    <recommendedName>
        <fullName evidence="3">Chemotaxis protein CheA</fullName>
        <ecNumber evidence="2">2.7.13.3</ecNumber>
    </recommendedName>
</protein>
<evidence type="ECO:0000259" key="13">
    <source>
        <dbReference type="PROSITE" id="PS50851"/>
    </source>
</evidence>
<evidence type="ECO:0000256" key="3">
    <source>
        <dbReference type="ARBA" id="ARBA00021495"/>
    </source>
</evidence>
<dbReference type="PROSITE" id="PS50109">
    <property type="entry name" value="HIS_KIN"/>
    <property type="match status" value="1"/>
</dbReference>
<dbReference type="PANTHER" id="PTHR43395:SF1">
    <property type="entry name" value="CHEMOTAXIS PROTEIN CHEA"/>
    <property type="match status" value="1"/>
</dbReference>
<gene>
    <name evidence="15" type="ORF">TMPK1_36200</name>
</gene>
<dbReference type="InterPro" id="IPR037006">
    <property type="entry name" value="CheA-like_homodim_sf"/>
</dbReference>
<dbReference type="GO" id="GO:0000155">
    <property type="term" value="F:phosphorelay sensor kinase activity"/>
    <property type="evidence" value="ECO:0007669"/>
    <property type="project" value="InterPro"/>
</dbReference>
<dbReference type="InterPro" id="IPR003594">
    <property type="entry name" value="HATPase_dom"/>
</dbReference>
<keyword evidence="7" id="KW-0902">Two-component regulatory system</keyword>
<evidence type="ECO:0000256" key="6">
    <source>
        <dbReference type="ARBA" id="ARBA00022777"/>
    </source>
</evidence>
<comment type="caution">
    <text evidence="15">The sequence shown here is derived from an EMBL/GenBank/DDBJ whole genome shotgun (WGS) entry which is preliminary data.</text>
</comment>
<keyword evidence="4 10" id="KW-0597">Phosphoprotein</keyword>
<dbReference type="InterPro" id="IPR036641">
    <property type="entry name" value="HPT_dom_sf"/>
</dbReference>
<evidence type="ECO:0000256" key="8">
    <source>
        <dbReference type="ARBA" id="ARBA00035100"/>
    </source>
</evidence>
<comment type="function">
    <text evidence="8">Involved in the transmission of sensory signals from the chemoreceptors to the flagellar motors. CheA is autophosphorylated; it can transfer its phosphate group to either CheB or CheY.</text>
</comment>
<sequence length="877" mass="95010">MDDLLREFLTETSESVALLDVELVRLEREPNDPGLLSSIFRLVHTIKGTCGFLGLPRLESVAHAGENVLGKFRDGELVVTPPAVTLILQSLDRIKSILSVLEETGSEPAGNDADLIERLHRAEHGDFGESGAPAAASAVLEEIAAAVTHAVEHEEAEVAHPLPATQAAAAVPAAPPQVQDGAPAKESAVASQSIRVGVDLLENLMTTVSELVLTRNQLLQILRQQKETEFTGPLQRLNQVVSELQEGVMKTRMQPIGNAWGKLPRIVRDLAHELNKKIELEMRGAETELDRQVLELIKDPLTHMVRNSADHGIEKPSERVNSGKHETGRIVLNAYHQGGHIIVEIADDGKGLPIDKIKAKVIKNGLATEAELAQLTDTQIQQYIFRAGFSTAEAVTSVSGRGVGMDVVKTNIEKIGGTIELKSVYGQGSTFTIKIPLTLAIVSALIVESAGERYAIPQLSVVELVRASERAAEGENRIERIKGAAVLRLRDRLLPLVSLQEILQLEPTAAEDSERFIVVAQVGNYAFGIIVDRVFDTEEIVVKPVAPLLRHISMFSGNTILGDGSVIMILDPNGIAQATGEMIASERNAMAKQEEQATGLDETTALLVFRAGGVGPKAVPLSLVSRLEEFDLKDIEMARGQHVIQYRGKLMPLIRFDNSKPLATTGHCPALVFADRERAMGLLVDEIVDIVDEQVEIQLQSDQQGVIGSAVVAGKATDMIDAGFWLTQAFRDWFGSVDRYVDQTGHSNSSTGRRILLVDDSPFFRNLLTPMLQVAGYHVTTVESALAALELVERGERFDVIVSDIEMPGMSGFEFAEKIKSDARVSSTPVVALSSHASPADLDRGRAAGFDDYVAKLDRDALLAALSETLAEHRSAA</sequence>
<dbReference type="SUPFAM" id="SSF55874">
    <property type="entry name" value="ATPase domain of HSP90 chaperone/DNA topoisomerase II/histidine kinase"/>
    <property type="match status" value="1"/>
</dbReference>
<proteinExistence type="predicted"/>
<feature type="domain" description="HPt" evidence="14">
    <location>
        <begin position="1"/>
        <end position="101"/>
    </location>
</feature>
<dbReference type="SMART" id="SM00073">
    <property type="entry name" value="HPT"/>
    <property type="match status" value="1"/>
</dbReference>
<dbReference type="InterPro" id="IPR002545">
    <property type="entry name" value="CheW-lke_dom"/>
</dbReference>
<dbReference type="InterPro" id="IPR011006">
    <property type="entry name" value="CheY-like_superfamily"/>
</dbReference>
<evidence type="ECO:0000256" key="5">
    <source>
        <dbReference type="ARBA" id="ARBA00022679"/>
    </source>
</evidence>
<dbReference type="PROSITE" id="PS50110">
    <property type="entry name" value="RESPONSE_REGULATORY"/>
    <property type="match status" value="1"/>
</dbReference>
<keyword evidence="5" id="KW-0808">Transferase</keyword>
<dbReference type="Pfam" id="PF01584">
    <property type="entry name" value="CheW"/>
    <property type="match status" value="2"/>
</dbReference>
<accession>A0A8S8XD69</accession>
<dbReference type="Proteomes" id="UP000681075">
    <property type="component" value="Unassembled WGS sequence"/>
</dbReference>
<dbReference type="Gene3D" id="2.30.30.40">
    <property type="entry name" value="SH3 Domains"/>
    <property type="match status" value="1"/>
</dbReference>
<dbReference type="SMART" id="SM00448">
    <property type="entry name" value="REC"/>
    <property type="match status" value="1"/>
</dbReference>
<dbReference type="SUPFAM" id="SSF52172">
    <property type="entry name" value="CheY-like"/>
    <property type="match status" value="1"/>
</dbReference>
<dbReference type="GO" id="GO:0006935">
    <property type="term" value="P:chemotaxis"/>
    <property type="evidence" value="ECO:0007669"/>
    <property type="project" value="InterPro"/>
</dbReference>
<dbReference type="Pfam" id="PF01627">
    <property type="entry name" value="Hpt"/>
    <property type="match status" value="1"/>
</dbReference>
<evidence type="ECO:0000256" key="7">
    <source>
        <dbReference type="ARBA" id="ARBA00023012"/>
    </source>
</evidence>
<dbReference type="AlphaFoldDB" id="A0A8S8XD69"/>
<keyword evidence="16" id="KW-1185">Reference proteome</keyword>
<dbReference type="Pfam" id="PF02518">
    <property type="entry name" value="HATPase_c"/>
    <property type="match status" value="1"/>
</dbReference>
<dbReference type="InterPro" id="IPR004105">
    <property type="entry name" value="CheA-like_dim"/>
</dbReference>
<dbReference type="PROSITE" id="PS50894">
    <property type="entry name" value="HPT"/>
    <property type="match status" value="1"/>
</dbReference>
<keyword evidence="6" id="KW-0418">Kinase</keyword>
<feature type="modified residue" description="Phosphohistidine" evidence="9">
    <location>
        <position position="44"/>
    </location>
</feature>
<dbReference type="SUPFAM" id="SSF47226">
    <property type="entry name" value="Histidine-containing phosphotransfer domain, HPT domain"/>
    <property type="match status" value="1"/>
</dbReference>
<evidence type="ECO:0000313" key="16">
    <source>
        <dbReference type="Proteomes" id="UP000681075"/>
    </source>
</evidence>